<organism evidence="1 2">
    <name type="scientific">Caerostris extrusa</name>
    <name type="common">Bark spider</name>
    <name type="synonym">Caerostris bankana</name>
    <dbReference type="NCBI Taxonomy" id="172846"/>
    <lineage>
        <taxon>Eukaryota</taxon>
        <taxon>Metazoa</taxon>
        <taxon>Ecdysozoa</taxon>
        <taxon>Arthropoda</taxon>
        <taxon>Chelicerata</taxon>
        <taxon>Arachnida</taxon>
        <taxon>Araneae</taxon>
        <taxon>Araneomorphae</taxon>
        <taxon>Entelegynae</taxon>
        <taxon>Araneoidea</taxon>
        <taxon>Araneidae</taxon>
        <taxon>Caerostris</taxon>
    </lineage>
</organism>
<reference evidence="1 2" key="1">
    <citation type="submission" date="2021-06" db="EMBL/GenBank/DDBJ databases">
        <title>Caerostris extrusa draft genome.</title>
        <authorList>
            <person name="Kono N."/>
            <person name="Arakawa K."/>
        </authorList>
    </citation>
    <scope>NUCLEOTIDE SEQUENCE [LARGE SCALE GENOMIC DNA]</scope>
</reference>
<proteinExistence type="predicted"/>
<name>A0AAV4UDF5_CAEEX</name>
<evidence type="ECO:0000313" key="2">
    <source>
        <dbReference type="Proteomes" id="UP001054945"/>
    </source>
</evidence>
<evidence type="ECO:0000313" key="1">
    <source>
        <dbReference type="EMBL" id="GIY55777.1"/>
    </source>
</evidence>
<dbReference type="EMBL" id="BPLR01012673">
    <property type="protein sequence ID" value="GIY55777.1"/>
    <property type="molecule type" value="Genomic_DNA"/>
</dbReference>
<comment type="caution">
    <text evidence="1">The sequence shown here is derived from an EMBL/GenBank/DDBJ whole genome shotgun (WGS) entry which is preliminary data.</text>
</comment>
<accession>A0AAV4UDF5</accession>
<dbReference type="Proteomes" id="UP001054945">
    <property type="component" value="Unassembled WGS sequence"/>
</dbReference>
<dbReference type="AlphaFoldDB" id="A0AAV4UDF5"/>
<sequence>MLCSAMIQLFQPTLFNGGFNLKSNGGEEREKERVSSASDGVGVQTEGQRLFAGRSWPRGRPDWSGVRSCEVFET</sequence>
<gene>
    <name evidence="1" type="ORF">CEXT_212881</name>
</gene>
<keyword evidence="2" id="KW-1185">Reference proteome</keyword>
<protein>
    <submittedName>
        <fullName evidence="1">Uncharacterized protein</fullName>
    </submittedName>
</protein>